<keyword evidence="3" id="KW-1185">Reference proteome</keyword>
<reference evidence="2 3" key="1">
    <citation type="submission" date="2021-06" db="EMBL/GenBank/DDBJ databases">
        <title>Caerostris darwini draft genome.</title>
        <authorList>
            <person name="Kono N."/>
            <person name="Arakawa K."/>
        </authorList>
    </citation>
    <scope>NUCLEOTIDE SEQUENCE [LARGE SCALE GENOMIC DNA]</scope>
</reference>
<dbReference type="EMBL" id="BPLQ01001279">
    <property type="protein sequence ID" value="GIX80309.1"/>
    <property type="molecule type" value="Genomic_DNA"/>
</dbReference>
<name>A0AAV4NA06_9ARAC</name>
<evidence type="ECO:0000313" key="3">
    <source>
        <dbReference type="Proteomes" id="UP001054837"/>
    </source>
</evidence>
<keyword evidence="1" id="KW-0812">Transmembrane</keyword>
<feature type="transmembrane region" description="Helical" evidence="1">
    <location>
        <begin position="43"/>
        <end position="63"/>
    </location>
</feature>
<dbReference type="Proteomes" id="UP001054837">
    <property type="component" value="Unassembled WGS sequence"/>
</dbReference>
<gene>
    <name evidence="2" type="ORF">CDAR_426581</name>
</gene>
<evidence type="ECO:0000313" key="2">
    <source>
        <dbReference type="EMBL" id="GIX80309.1"/>
    </source>
</evidence>
<comment type="caution">
    <text evidence="2">The sequence shown here is derived from an EMBL/GenBank/DDBJ whole genome shotgun (WGS) entry which is preliminary data.</text>
</comment>
<keyword evidence="1" id="KW-1133">Transmembrane helix</keyword>
<dbReference type="AlphaFoldDB" id="A0AAV4NA06"/>
<accession>A0AAV4NA06</accession>
<proteinExistence type="predicted"/>
<keyword evidence="1" id="KW-0472">Membrane</keyword>
<evidence type="ECO:0000256" key="1">
    <source>
        <dbReference type="SAM" id="Phobius"/>
    </source>
</evidence>
<sequence>MLPLPNVTPWSVRSFENYSSSTSLHPTAQVVSSTDVLPCHDRYPLLVCCCPILFNPFILYFFLEFFKKSFGKSNIFSLIEWPSIIRGSAYTFEMFETCRFRRKRFWLQV</sequence>
<organism evidence="2 3">
    <name type="scientific">Caerostris darwini</name>
    <dbReference type="NCBI Taxonomy" id="1538125"/>
    <lineage>
        <taxon>Eukaryota</taxon>
        <taxon>Metazoa</taxon>
        <taxon>Ecdysozoa</taxon>
        <taxon>Arthropoda</taxon>
        <taxon>Chelicerata</taxon>
        <taxon>Arachnida</taxon>
        <taxon>Araneae</taxon>
        <taxon>Araneomorphae</taxon>
        <taxon>Entelegynae</taxon>
        <taxon>Araneoidea</taxon>
        <taxon>Araneidae</taxon>
        <taxon>Caerostris</taxon>
    </lineage>
</organism>
<protein>
    <submittedName>
        <fullName evidence="2">Uncharacterized protein</fullName>
    </submittedName>
</protein>